<organism evidence="2 3">
    <name type="scientific">Hyaloscypha hepaticicola</name>
    <dbReference type="NCBI Taxonomy" id="2082293"/>
    <lineage>
        <taxon>Eukaryota</taxon>
        <taxon>Fungi</taxon>
        <taxon>Dikarya</taxon>
        <taxon>Ascomycota</taxon>
        <taxon>Pezizomycotina</taxon>
        <taxon>Leotiomycetes</taxon>
        <taxon>Helotiales</taxon>
        <taxon>Hyaloscyphaceae</taxon>
        <taxon>Hyaloscypha</taxon>
    </lineage>
</organism>
<feature type="domain" description="Heterokaryon incompatibility" evidence="1">
    <location>
        <begin position="43"/>
        <end position="180"/>
    </location>
</feature>
<evidence type="ECO:0000259" key="1">
    <source>
        <dbReference type="Pfam" id="PF06985"/>
    </source>
</evidence>
<gene>
    <name evidence="2" type="ORF">NA56DRAFT_533559</name>
</gene>
<sequence>DWISLCRNHHTKVCSIGNTSSIPSLRLIECKTGKLVPAKNHPYVALSYVWGFSSETSEDPDKLPDKLPRTIKDAMTVTERLDFRYLWVDRYCINQRRKEDVAEQVGKMDLIYQNAELTIVAAAGDDPSYGLPGVCERKRMSHNLTTCANIGKNFLISTYAYPMLSVLETKWITRAWTYQEGLLSRRRLVFTEEQMYFECYGMYCCE</sequence>
<evidence type="ECO:0000313" key="3">
    <source>
        <dbReference type="Proteomes" id="UP000235672"/>
    </source>
</evidence>
<dbReference type="Pfam" id="PF06985">
    <property type="entry name" value="HET"/>
    <property type="match status" value="1"/>
</dbReference>
<dbReference type="PANTHER" id="PTHR33112">
    <property type="entry name" value="DOMAIN PROTEIN, PUTATIVE-RELATED"/>
    <property type="match status" value="1"/>
</dbReference>
<accession>A0A2J6Q7E1</accession>
<reference evidence="2 3" key="1">
    <citation type="submission" date="2016-05" db="EMBL/GenBank/DDBJ databases">
        <title>A degradative enzymes factory behind the ericoid mycorrhizal symbiosis.</title>
        <authorList>
            <consortium name="DOE Joint Genome Institute"/>
            <person name="Martino E."/>
            <person name="Morin E."/>
            <person name="Grelet G."/>
            <person name="Kuo A."/>
            <person name="Kohler A."/>
            <person name="Daghino S."/>
            <person name="Barry K."/>
            <person name="Choi C."/>
            <person name="Cichocki N."/>
            <person name="Clum A."/>
            <person name="Copeland A."/>
            <person name="Hainaut M."/>
            <person name="Haridas S."/>
            <person name="Labutti K."/>
            <person name="Lindquist E."/>
            <person name="Lipzen A."/>
            <person name="Khouja H.-R."/>
            <person name="Murat C."/>
            <person name="Ohm R."/>
            <person name="Olson A."/>
            <person name="Spatafora J."/>
            <person name="Veneault-Fourrey C."/>
            <person name="Henrissat B."/>
            <person name="Grigoriev I."/>
            <person name="Martin F."/>
            <person name="Perotto S."/>
        </authorList>
    </citation>
    <scope>NUCLEOTIDE SEQUENCE [LARGE SCALE GENOMIC DNA]</scope>
    <source>
        <strain evidence="2 3">UAMH 7357</strain>
    </source>
</reference>
<dbReference type="AlphaFoldDB" id="A0A2J6Q7E1"/>
<feature type="non-terminal residue" evidence="2">
    <location>
        <position position="1"/>
    </location>
</feature>
<dbReference type="InterPro" id="IPR010730">
    <property type="entry name" value="HET"/>
</dbReference>
<name>A0A2J6Q7E1_9HELO</name>
<proteinExistence type="predicted"/>
<protein>
    <submittedName>
        <fullName evidence="2">HET-domain-containing protein</fullName>
    </submittedName>
</protein>
<feature type="non-terminal residue" evidence="2">
    <location>
        <position position="206"/>
    </location>
</feature>
<keyword evidence="3" id="KW-1185">Reference proteome</keyword>
<dbReference type="PANTHER" id="PTHR33112:SF1">
    <property type="entry name" value="HETEROKARYON INCOMPATIBILITY DOMAIN-CONTAINING PROTEIN"/>
    <property type="match status" value="1"/>
</dbReference>
<dbReference type="STRING" id="1745343.A0A2J6Q7E1"/>
<dbReference type="OrthoDB" id="5428863at2759"/>
<dbReference type="EMBL" id="KZ613478">
    <property type="protein sequence ID" value="PMD22186.1"/>
    <property type="molecule type" value="Genomic_DNA"/>
</dbReference>
<evidence type="ECO:0000313" key="2">
    <source>
        <dbReference type="EMBL" id="PMD22186.1"/>
    </source>
</evidence>
<dbReference type="Proteomes" id="UP000235672">
    <property type="component" value="Unassembled WGS sequence"/>
</dbReference>